<organism evidence="2">
    <name type="scientific">marine metagenome</name>
    <dbReference type="NCBI Taxonomy" id="408172"/>
    <lineage>
        <taxon>unclassified sequences</taxon>
        <taxon>metagenomes</taxon>
        <taxon>ecological metagenomes</taxon>
    </lineage>
</organism>
<accession>A0A383BN74</accession>
<feature type="transmembrane region" description="Helical" evidence="1">
    <location>
        <begin position="34"/>
        <end position="53"/>
    </location>
</feature>
<feature type="non-terminal residue" evidence="2">
    <location>
        <position position="60"/>
    </location>
</feature>
<reference evidence="2" key="1">
    <citation type="submission" date="2018-05" db="EMBL/GenBank/DDBJ databases">
        <authorList>
            <person name="Lanie J.A."/>
            <person name="Ng W.-L."/>
            <person name="Kazmierczak K.M."/>
            <person name="Andrzejewski T.M."/>
            <person name="Davidsen T.M."/>
            <person name="Wayne K.J."/>
            <person name="Tettelin H."/>
            <person name="Glass J.I."/>
            <person name="Rusch D."/>
            <person name="Podicherti R."/>
            <person name="Tsui H.-C.T."/>
            <person name="Winkler M.E."/>
        </authorList>
    </citation>
    <scope>NUCLEOTIDE SEQUENCE</scope>
</reference>
<keyword evidence="1" id="KW-1133">Transmembrane helix</keyword>
<proteinExistence type="predicted"/>
<evidence type="ECO:0000313" key="2">
    <source>
        <dbReference type="EMBL" id="SVE21352.1"/>
    </source>
</evidence>
<sequence>MKIKESVGSETGFAKEAVFQKTRHKGLPYGRLKFIFYCFLLMVDGLVGIVSIGQTQSIIA</sequence>
<gene>
    <name evidence="2" type="ORF">METZ01_LOCUS474206</name>
</gene>
<evidence type="ECO:0000256" key="1">
    <source>
        <dbReference type="SAM" id="Phobius"/>
    </source>
</evidence>
<dbReference type="EMBL" id="UINC01201837">
    <property type="protein sequence ID" value="SVE21352.1"/>
    <property type="molecule type" value="Genomic_DNA"/>
</dbReference>
<dbReference type="AlphaFoldDB" id="A0A383BN74"/>
<keyword evidence="1" id="KW-0472">Membrane</keyword>
<keyword evidence="1" id="KW-0812">Transmembrane</keyword>
<protein>
    <submittedName>
        <fullName evidence="2">Uncharacterized protein</fullName>
    </submittedName>
</protein>
<name>A0A383BN74_9ZZZZ</name>